<proteinExistence type="predicted"/>
<feature type="region of interest" description="Disordered" evidence="1">
    <location>
        <begin position="334"/>
        <end position="363"/>
    </location>
</feature>
<reference evidence="2 3" key="1">
    <citation type="submission" date="2024-01" db="EMBL/GenBank/DDBJ databases">
        <title>Complete genome of Cladobotryum mycophilum ATHUM6906.</title>
        <authorList>
            <person name="Christinaki A.C."/>
            <person name="Myridakis A.I."/>
            <person name="Kouvelis V.N."/>
        </authorList>
    </citation>
    <scope>NUCLEOTIDE SEQUENCE [LARGE SCALE GENOMIC DNA]</scope>
    <source>
        <strain evidence="2 3">ATHUM6906</strain>
    </source>
</reference>
<evidence type="ECO:0008006" key="4">
    <source>
        <dbReference type="Google" id="ProtNLM"/>
    </source>
</evidence>
<keyword evidence="3" id="KW-1185">Reference proteome</keyword>
<gene>
    <name evidence="2" type="ORF">PT974_01101</name>
</gene>
<evidence type="ECO:0000313" key="3">
    <source>
        <dbReference type="Proteomes" id="UP001338125"/>
    </source>
</evidence>
<comment type="caution">
    <text evidence="2">The sequence shown here is derived from an EMBL/GenBank/DDBJ whole genome shotgun (WGS) entry which is preliminary data.</text>
</comment>
<name>A0ABR0T3B4_9HYPO</name>
<feature type="region of interest" description="Disordered" evidence="1">
    <location>
        <begin position="506"/>
        <end position="551"/>
    </location>
</feature>
<dbReference type="EMBL" id="JAVFKD010000001">
    <property type="protein sequence ID" value="KAK5998719.1"/>
    <property type="molecule type" value="Genomic_DNA"/>
</dbReference>
<evidence type="ECO:0000256" key="1">
    <source>
        <dbReference type="SAM" id="MobiDB-lite"/>
    </source>
</evidence>
<feature type="compositionally biased region" description="Polar residues" evidence="1">
    <location>
        <begin position="542"/>
        <end position="551"/>
    </location>
</feature>
<protein>
    <recommendedName>
        <fullName evidence="4">Ankyrin 2,3/unc44</fullName>
    </recommendedName>
</protein>
<feature type="region of interest" description="Disordered" evidence="1">
    <location>
        <begin position="407"/>
        <end position="450"/>
    </location>
</feature>
<feature type="region of interest" description="Disordered" evidence="1">
    <location>
        <begin position="461"/>
        <end position="480"/>
    </location>
</feature>
<dbReference type="Proteomes" id="UP001338125">
    <property type="component" value="Unassembled WGS sequence"/>
</dbReference>
<sequence>MSDAELAEFMKNHRRPDGSYELPVDGWDKLSKEERTQLAERLQYACYAPPLRANDAGVNDGSGPKNEPLPRIPRFTCFHLTWINLMCDSVRYHRTRTILHHKLDNNPLSNHAPYSAIAADAEGYQDMLRPWQDPSDGRTPWQAFERQLERWQDFRKWQNDNRGLEDETGFLDYVKSIKRYTKLAYTEKGCAERLAQVEADLSCLGSAWNTQQKKREEHRHLYRERGCNGLSDYEEAVKRRLEQHNFSRAFHLEEKPGQQDKLTTWIEYLNFEYWWLDRHTKFLEGLESGHDKTWQELVDTQMVKPHETQEYIRGLESAMQRATDEERAEKIVETHLDDRKCDSQDKSGKGSFGGNQTTQQPHRRFAHASYEYVTAEGKVARQGLLLQWVLEQIPLIEAELTQLAENELSKGKKRRHSEDDEHSAGRNQKRRKSNHKDSGSYDANPGVLEVSRMTLPEVQVVVDRDEAQSSRTRKAPRRAQQFLDISPKTVRQGLRRGARIAACQQASGVAAVPDTPLAGSHTRPRTKPARVSKPTKLPKPIPSTTAQKPRQ</sequence>
<organism evidence="2 3">
    <name type="scientific">Cladobotryum mycophilum</name>
    <dbReference type="NCBI Taxonomy" id="491253"/>
    <lineage>
        <taxon>Eukaryota</taxon>
        <taxon>Fungi</taxon>
        <taxon>Dikarya</taxon>
        <taxon>Ascomycota</taxon>
        <taxon>Pezizomycotina</taxon>
        <taxon>Sordariomycetes</taxon>
        <taxon>Hypocreomycetidae</taxon>
        <taxon>Hypocreales</taxon>
        <taxon>Hypocreaceae</taxon>
        <taxon>Cladobotryum</taxon>
    </lineage>
</organism>
<feature type="compositionally biased region" description="Basic and acidic residues" evidence="1">
    <location>
        <begin position="334"/>
        <end position="348"/>
    </location>
</feature>
<accession>A0ABR0T3B4</accession>
<evidence type="ECO:0000313" key="2">
    <source>
        <dbReference type="EMBL" id="KAK5998719.1"/>
    </source>
</evidence>